<dbReference type="Gene3D" id="1.10.1200.10">
    <property type="entry name" value="ACP-like"/>
    <property type="match status" value="1"/>
</dbReference>
<dbReference type="Gene3D" id="3.40.50.1820">
    <property type="entry name" value="alpha/beta hydrolase"/>
    <property type="match status" value="1"/>
</dbReference>
<dbReference type="Gene3D" id="3.30.559.30">
    <property type="entry name" value="Nonribosomal peptide synthetase, condensation domain"/>
    <property type="match status" value="1"/>
</dbReference>
<comment type="caution">
    <text evidence="5">The sequence shown here is derived from an EMBL/GenBank/DDBJ whole genome shotgun (WGS) entry which is preliminary data.</text>
</comment>
<dbReference type="InterPro" id="IPR029058">
    <property type="entry name" value="AB_hydrolase_fold"/>
</dbReference>
<dbReference type="SUPFAM" id="SSF52777">
    <property type="entry name" value="CoA-dependent acyltransferases"/>
    <property type="match status" value="2"/>
</dbReference>
<dbReference type="GO" id="GO:0031177">
    <property type="term" value="F:phosphopantetheine binding"/>
    <property type="evidence" value="ECO:0007669"/>
    <property type="project" value="InterPro"/>
</dbReference>
<dbReference type="GO" id="GO:0003824">
    <property type="term" value="F:catalytic activity"/>
    <property type="evidence" value="ECO:0007669"/>
    <property type="project" value="InterPro"/>
</dbReference>
<dbReference type="SUPFAM" id="SSF47336">
    <property type="entry name" value="ACP-like"/>
    <property type="match status" value="1"/>
</dbReference>
<evidence type="ECO:0000259" key="4">
    <source>
        <dbReference type="PROSITE" id="PS50075"/>
    </source>
</evidence>
<sequence length="1318" mass="142413">MDQGTQPGGSQLNAGDCIPLTDAQAEKWLGTRYAVQAGQAFGESVELVLDGPLQAQALAQAFDTVVARHQVLAMAFTEDGLHQRYQPPCQARLECLDLSDSPDPEPDWLQQRTLRMLAPFDPAEPPLLRATLFVFSPQHARLLLVAHHLILDGWSLRLTLQELSAEYALRIGQDARAPLPAMPWADYVARERGIRDGEEGRRCLAYWQSVYAELPEPLRLPVDAPRGAELDFRSGHVQLELAAERWDALRGAARRAGTTRFSLLLSAYCVLMQRLSGQTDLVCGVPFAGAAAAGGHARVVGDTDNTLPLRIRLQPGQPLQALVAQVHQAMQEAAAHQHISLGRIVQHLPLRREPGRMLLVENLVNLAPAMRRLAFGPVQARLEAPPRQHSAWELVFLWNPGPDGVTLNIHHAVPLYSQATVQRWGQAYLRILDALVDDAQATPASVQLVGPRALADFAWVNDAPPPCLADEQPGWTLTQMLEAACQRHAGSIAVRSGAGALDYRALELRSRQLAGALLRAGVRRGERIGVSLPRGVDMLLAVLGILRAGAAYVPLDPAFPESRLVYMADHAGLSRILMDTQAPLPAALAQGRTLLDVAALLDGPEPAGALPHPSPEALAYVLYTSGSTGRPKGVRITHGNLANFLCSMRDQPGFAAADVLCAATTLSFDIAALELYLPLISGGQLVIADDAEHRDPAALCRLITRHQCTVFQTTPSMLALMADVGQLEVFEGLRMLVGGEALPAALAQRVCALGCDLWNLYGPTETTVWSSLHPVRPGQAQVPLGRPIAQTRLYLLDALRQPLLPGAIGEIWIGGAGVADGYLDAPELTAERFLPDPFAGGQARMYRTGDLGRRVGDALLFQGRADDQIKLRGYRIEPGEIEAAALQVAGVRECVAVVRRDPGDDEVLVLYAAARQGAEATLADTLRKALGVALPAYMRPHHVRVLEALPKTPNGKIDRRALPAPGALPAPPPAAAAADQAPRSALEADLQQRWSRLLGGALPGRDEDFFTLGGHSLLAVRLFADLARDYGVELPLAALIAHPTIAGLAQALQQAATSAAPGQPPRLAVPLRAGMRRPALFLVHAVGGNVLNYLPLLNGLPPDQPVYGLQARGLQGPELPLSSIDDMADLYMRDIRLLQPQGPYLLGGGSMGGIIALEIARRLRAAGNEVGLLVMLDTRAPGVLPASLHWHALASALRHPDRLALRLRFRLRAAWQALRRWRSASTAPETELRLRRVEQAHRRALRDYRPRRYAGGVTLLRSGEGASWDATLGWQGWVDGEVLVHRLPGTHEDFIEQPEAARSLRACLDAALRSSTRA</sequence>
<evidence type="ECO:0000256" key="3">
    <source>
        <dbReference type="SAM" id="MobiDB-lite"/>
    </source>
</evidence>
<dbReference type="EMBL" id="SAWZ01000001">
    <property type="protein sequence ID" value="RXR08275.1"/>
    <property type="molecule type" value="Genomic_DNA"/>
</dbReference>
<dbReference type="InterPro" id="IPR045851">
    <property type="entry name" value="AMP-bd_C_sf"/>
</dbReference>
<dbReference type="InterPro" id="IPR023213">
    <property type="entry name" value="CAT-like_dom_sf"/>
</dbReference>
<organism evidence="5 6">
    <name type="scientific">Pseudoxanthomonas composti</name>
    <dbReference type="NCBI Taxonomy" id="2137479"/>
    <lineage>
        <taxon>Bacteria</taxon>
        <taxon>Pseudomonadati</taxon>
        <taxon>Pseudomonadota</taxon>
        <taxon>Gammaproteobacteria</taxon>
        <taxon>Lysobacterales</taxon>
        <taxon>Lysobacteraceae</taxon>
        <taxon>Pseudoxanthomonas</taxon>
    </lineage>
</organism>
<keyword evidence="6" id="KW-1185">Reference proteome</keyword>
<dbReference type="Gene3D" id="2.30.38.10">
    <property type="entry name" value="Luciferase, Domain 3"/>
    <property type="match status" value="1"/>
</dbReference>
<feature type="region of interest" description="Disordered" evidence="3">
    <location>
        <begin position="954"/>
        <end position="982"/>
    </location>
</feature>
<dbReference type="InterPro" id="IPR010071">
    <property type="entry name" value="AA_adenyl_dom"/>
</dbReference>
<dbReference type="SMART" id="SM00823">
    <property type="entry name" value="PKS_PP"/>
    <property type="match status" value="1"/>
</dbReference>
<dbReference type="PROSITE" id="PS00455">
    <property type="entry name" value="AMP_BINDING"/>
    <property type="match status" value="1"/>
</dbReference>
<dbReference type="PROSITE" id="PS50075">
    <property type="entry name" value="CARRIER"/>
    <property type="match status" value="1"/>
</dbReference>
<dbReference type="Pfam" id="PF00668">
    <property type="entry name" value="Condensation"/>
    <property type="match status" value="1"/>
</dbReference>
<evidence type="ECO:0000313" key="5">
    <source>
        <dbReference type="EMBL" id="RXR08275.1"/>
    </source>
</evidence>
<dbReference type="InterPro" id="IPR001031">
    <property type="entry name" value="Thioesterase"/>
</dbReference>
<dbReference type="InterPro" id="IPR001242">
    <property type="entry name" value="Condensation_dom"/>
</dbReference>
<evidence type="ECO:0000313" key="6">
    <source>
        <dbReference type="Proteomes" id="UP000289784"/>
    </source>
</evidence>
<dbReference type="InterPro" id="IPR020806">
    <property type="entry name" value="PKS_PP-bd"/>
</dbReference>
<dbReference type="CDD" id="cd05930">
    <property type="entry name" value="A_NRPS"/>
    <property type="match status" value="1"/>
</dbReference>
<dbReference type="GO" id="GO:0044550">
    <property type="term" value="P:secondary metabolite biosynthetic process"/>
    <property type="evidence" value="ECO:0007669"/>
    <property type="project" value="TreeGrafter"/>
</dbReference>
<dbReference type="Pfam" id="PF00975">
    <property type="entry name" value="Thioesterase"/>
    <property type="match status" value="1"/>
</dbReference>
<dbReference type="InterPro" id="IPR036736">
    <property type="entry name" value="ACP-like_sf"/>
</dbReference>
<dbReference type="OrthoDB" id="9030879at2"/>
<dbReference type="RefSeq" id="WP_129469167.1">
    <property type="nucleotide sequence ID" value="NZ_SAWZ01000001.1"/>
</dbReference>
<dbReference type="FunFam" id="1.10.1200.10:FF:000016">
    <property type="entry name" value="Non-ribosomal peptide synthase"/>
    <property type="match status" value="1"/>
</dbReference>
<evidence type="ECO:0000256" key="1">
    <source>
        <dbReference type="ARBA" id="ARBA00022450"/>
    </source>
</evidence>
<dbReference type="InterPro" id="IPR025110">
    <property type="entry name" value="AMP-bd_C"/>
</dbReference>
<dbReference type="InterPro" id="IPR000873">
    <property type="entry name" value="AMP-dep_synth/lig_dom"/>
</dbReference>
<keyword evidence="2" id="KW-0597">Phosphoprotein</keyword>
<dbReference type="SUPFAM" id="SSF53474">
    <property type="entry name" value="alpha/beta-Hydrolases"/>
    <property type="match status" value="1"/>
</dbReference>
<dbReference type="Proteomes" id="UP000289784">
    <property type="component" value="Unassembled WGS sequence"/>
</dbReference>
<dbReference type="GO" id="GO:0072330">
    <property type="term" value="P:monocarboxylic acid biosynthetic process"/>
    <property type="evidence" value="ECO:0007669"/>
    <property type="project" value="UniProtKB-ARBA"/>
</dbReference>
<dbReference type="InterPro" id="IPR009081">
    <property type="entry name" value="PP-bd_ACP"/>
</dbReference>
<dbReference type="Pfam" id="PF00501">
    <property type="entry name" value="AMP-binding"/>
    <property type="match status" value="1"/>
</dbReference>
<dbReference type="NCBIfam" id="TIGR01733">
    <property type="entry name" value="AA-adenyl-dom"/>
    <property type="match status" value="1"/>
</dbReference>
<dbReference type="GO" id="GO:0043041">
    <property type="term" value="P:amino acid activation for nonribosomal peptide biosynthetic process"/>
    <property type="evidence" value="ECO:0007669"/>
    <property type="project" value="TreeGrafter"/>
</dbReference>
<feature type="domain" description="Carrier" evidence="4">
    <location>
        <begin position="981"/>
        <end position="1056"/>
    </location>
</feature>
<protein>
    <submittedName>
        <fullName evidence="5">Amino acid adenylation domain-containing protein</fullName>
    </submittedName>
</protein>
<gene>
    <name evidence="5" type="ORF">EPA99_00095</name>
</gene>
<evidence type="ECO:0000256" key="2">
    <source>
        <dbReference type="ARBA" id="ARBA00022553"/>
    </source>
</evidence>
<dbReference type="SUPFAM" id="SSF56801">
    <property type="entry name" value="Acetyl-CoA synthetase-like"/>
    <property type="match status" value="1"/>
</dbReference>
<dbReference type="GO" id="GO:0005737">
    <property type="term" value="C:cytoplasm"/>
    <property type="evidence" value="ECO:0007669"/>
    <property type="project" value="TreeGrafter"/>
</dbReference>
<dbReference type="PANTHER" id="PTHR45527">
    <property type="entry name" value="NONRIBOSOMAL PEPTIDE SYNTHETASE"/>
    <property type="match status" value="1"/>
</dbReference>
<dbReference type="Pfam" id="PF00550">
    <property type="entry name" value="PP-binding"/>
    <property type="match status" value="1"/>
</dbReference>
<dbReference type="PANTHER" id="PTHR45527:SF1">
    <property type="entry name" value="FATTY ACID SYNTHASE"/>
    <property type="match status" value="1"/>
</dbReference>
<reference evidence="5 6" key="1">
    <citation type="submission" date="2019-01" db="EMBL/GenBank/DDBJ databases">
        <title>Pseudoxanthomonas composti sp. nov., isolated from compost.</title>
        <authorList>
            <person name="Yang G."/>
        </authorList>
    </citation>
    <scope>NUCLEOTIDE SEQUENCE [LARGE SCALE GENOMIC DNA]</scope>
    <source>
        <strain evidence="5 6">GSS15</strain>
    </source>
</reference>
<dbReference type="Gene3D" id="3.30.300.30">
    <property type="match status" value="1"/>
</dbReference>
<dbReference type="Pfam" id="PF13193">
    <property type="entry name" value="AMP-binding_C"/>
    <property type="match status" value="1"/>
</dbReference>
<accession>A0A4Q1JY59</accession>
<keyword evidence="1" id="KW-0596">Phosphopantetheine</keyword>
<dbReference type="InterPro" id="IPR020845">
    <property type="entry name" value="AMP-binding_CS"/>
</dbReference>
<dbReference type="Gene3D" id="3.30.559.10">
    <property type="entry name" value="Chloramphenicol acetyltransferase-like domain"/>
    <property type="match status" value="1"/>
</dbReference>
<name>A0A4Q1JY59_9GAMM</name>
<proteinExistence type="predicted"/>
<dbReference type="Gene3D" id="3.40.50.980">
    <property type="match status" value="2"/>
</dbReference>